<proteinExistence type="predicted"/>
<name>A0AB36BIK7_STAWA</name>
<accession>A0AB36BIK7</accession>
<dbReference type="AlphaFoldDB" id="A0AB36BIK7"/>
<reference evidence="1 2" key="1">
    <citation type="submission" date="2018-08" db="EMBL/GenBank/DDBJ databases">
        <title>Murine metabolic-syndrome-specific gut microbial biobank.</title>
        <authorList>
            <person name="Liu C."/>
        </authorList>
    </citation>
    <scope>NUCLEOTIDE SEQUENCE [LARGE SCALE GENOMIC DNA]</scope>
    <source>
        <strain evidence="1 2">1XD21-27</strain>
    </source>
</reference>
<comment type="caution">
    <text evidence="1">The sequence shown here is derived from an EMBL/GenBank/DDBJ whole genome shotgun (WGS) entry which is preliminary data.</text>
</comment>
<sequence length="66" mass="7797">MTVQQTKQNQVETIEEQREKEQYIAIIDMCIGLTDNEAKELRCMELRKVAFKYKLVLTEKTDEMLG</sequence>
<dbReference type="RefSeq" id="WP_160175671.1">
    <property type="nucleotide sequence ID" value="NZ_QXWP01000015.1"/>
</dbReference>
<evidence type="ECO:0000313" key="1">
    <source>
        <dbReference type="EMBL" id="NBH31804.1"/>
    </source>
</evidence>
<evidence type="ECO:0000313" key="2">
    <source>
        <dbReference type="Proteomes" id="UP000481807"/>
    </source>
</evidence>
<gene>
    <name evidence="1" type="ORF">D3Z30_12760</name>
</gene>
<dbReference type="Proteomes" id="UP000481807">
    <property type="component" value="Unassembled WGS sequence"/>
</dbReference>
<organism evidence="1 2">
    <name type="scientific">Staphylococcus warneri</name>
    <dbReference type="NCBI Taxonomy" id="1292"/>
    <lineage>
        <taxon>Bacteria</taxon>
        <taxon>Bacillati</taxon>
        <taxon>Bacillota</taxon>
        <taxon>Bacilli</taxon>
        <taxon>Bacillales</taxon>
        <taxon>Staphylococcaceae</taxon>
        <taxon>Staphylococcus</taxon>
    </lineage>
</organism>
<dbReference type="EMBL" id="QXWP01000015">
    <property type="protein sequence ID" value="NBH31804.1"/>
    <property type="molecule type" value="Genomic_DNA"/>
</dbReference>
<evidence type="ECO:0008006" key="3">
    <source>
        <dbReference type="Google" id="ProtNLM"/>
    </source>
</evidence>
<protein>
    <recommendedName>
        <fullName evidence="3">Phage protein</fullName>
    </recommendedName>
</protein>